<reference evidence="2" key="2">
    <citation type="submission" date="2020-02" db="EMBL/GenBank/DDBJ databases">
        <authorList>
            <person name="Studholme D.J."/>
        </authorList>
    </citation>
    <scope>NUCLEOTIDE SEQUENCE</scope>
    <source>
        <strain evidence="2">00238/432</strain>
    </source>
</reference>
<dbReference type="Gene3D" id="3.40.50.300">
    <property type="entry name" value="P-loop containing nucleotide triphosphate hydrolases"/>
    <property type="match status" value="1"/>
</dbReference>
<evidence type="ECO:0000313" key="3">
    <source>
        <dbReference type="Proteomes" id="UP000702964"/>
    </source>
</evidence>
<accession>A0A8J4SH85</accession>
<dbReference type="InterPro" id="IPR012337">
    <property type="entry name" value="RNaseH-like_sf"/>
</dbReference>
<dbReference type="InterPro" id="IPR027417">
    <property type="entry name" value="P-loop_NTPase"/>
</dbReference>
<dbReference type="SUPFAM" id="SSF52540">
    <property type="entry name" value="P-loop containing nucleoside triphosphate hydrolases"/>
    <property type="match status" value="1"/>
</dbReference>
<feature type="domain" description="Integrase catalytic" evidence="1">
    <location>
        <begin position="134"/>
        <end position="305"/>
    </location>
</feature>
<dbReference type="PANTHER" id="PTHR35004">
    <property type="entry name" value="TRANSPOSASE RV3428C-RELATED"/>
    <property type="match status" value="1"/>
</dbReference>
<dbReference type="PROSITE" id="PS50994">
    <property type="entry name" value="INTEGRASE"/>
    <property type="match status" value="1"/>
</dbReference>
<dbReference type="InterPro" id="IPR036397">
    <property type="entry name" value="RNaseH_sf"/>
</dbReference>
<evidence type="ECO:0000259" key="1">
    <source>
        <dbReference type="PROSITE" id="PS50994"/>
    </source>
</evidence>
<dbReference type="GO" id="GO:0016887">
    <property type="term" value="F:ATP hydrolysis activity"/>
    <property type="evidence" value="ECO:0007669"/>
    <property type="project" value="InterPro"/>
</dbReference>
<dbReference type="CDD" id="cd00009">
    <property type="entry name" value="AAA"/>
    <property type="match status" value="1"/>
</dbReference>
<evidence type="ECO:0000313" key="2">
    <source>
        <dbReference type="EMBL" id="KAF4325754.1"/>
    </source>
</evidence>
<dbReference type="InterPro" id="IPR001584">
    <property type="entry name" value="Integrase_cat-core"/>
</dbReference>
<protein>
    <recommendedName>
        <fullName evidence="1">Integrase catalytic domain-containing protein</fullName>
    </recommendedName>
</protein>
<dbReference type="Pfam" id="PF00665">
    <property type="entry name" value="rve"/>
    <property type="match status" value="1"/>
</dbReference>
<proteinExistence type="predicted"/>
<feature type="non-terminal residue" evidence="2">
    <location>
        <position position="1"/>
    </location>
</feature>
<dbReference type="SUPFAM" id="SSF53098">
    <property type="entry name" value="Ribonuclease H-like"/>
    <property type="match status" value="1"/>
</dbReference>
<dbReference type="Pfam" id="PF13401">
    <property type="entry name" value="AAA_22"/>
    <property type="match status" value="1"/>
</dbReference>
<dbReference type="GO" id="GO:0015074">
    <property type="term" value="P:DNA integration"/>
    <property type="evidence" value="ECO:0007669"/>
    <property type="project" value="InterPro"/>
</dbReference>
<dbReference type="GO" id="GO:0003676">
    <property type="term" value="F:nucleic acid binding"/>
    <property type="evidence" value="ECO:0007669"/>
    <property type="project" value="InterPro"/>
</dbReference>
<sequence length="579" mass="66607">MQLLAPLLAEGLDPAKAREMKEQICQQTGLSERTLRRYLASYRSEGFTGLKPEGKGRQPSEETIPAAVLEQAILLRREVPGRSVAQLIHILEWEGQIRPVQVKRSTLQERLTTRGYSSRHLRMYAESGVAARRFQQRHRNQLWQSDLKYGPYLPLGEGGTMKQVYLVVFIDDATRFIVHGEFVPVMDQRPVEWGFRQAIQKYGVPEAVYFDNGKQYRTQAMTRTCSKLGTRLLFAKPYSPESKGKVERFNQIVDSFLSEVALEKPKTLKQLNERFEVWLSECYQHKPHSALPDKQSPETAFRSHKKALRFMDPDTLADAFLHSEKRKVDKSGCISFMNRKYEVGLTVMGCTIEFVYDPADTTELTIEYEGRVPWRVREMEIGQRAGIRPALPEHLGASMTDTSRLLEAAEQRHQQHLAVGELYASAAQEGTLGRLAYVAQRQWFAVLTGDCGTGKTTTIRRLAKELDEARFKLLYLSDSKLTPRHFYKGLLEQLGCESKFYRGDAKRQLHREIELMRGIHRLQPVVVVDEAHLLDREMLEELRFLLNLKMDSQSPMALILVNPEVLWLGENAQRKRIKR</sequence>
<dbReference type="AlphaFoldDB" id="A0A8J4SH85"/>
<dbReference type="InterPro" id="IPR049945">
    <property type="entry name" value="AAA_22"/>
</dbReference>
<dbReference type="SUPFAM" id="SSF46689">
    <property type="entry name" value="Homeodomain-like"/>
    <property type="match status" value="1"/>
</dbReference>
<dbReference type="EMBL" id="AOFI03000002">
    <property type="protein sequence ID" value="KAF4325754.1"/>
    <property type="molecule type" value="Genomic_DNA"/>
</dbReference>
<reference evidence="2" key="1">
    <citation type="journal article" date="2015" name="Genom Data">
        <title>Draft genome sequences of Phytophthora kernoviae and Phytophthora ramorum lineage EU2 from Scotland.</title>
        <authorList>
            <person name="Sambles C."/>
            <person name="Schlenzig A."/>
            <person name="O'Neill P."/>
            <person name="Grant M."/>
            <person name="Studholme D.J."/>
        </authorList>
    </citation>
    <scope>NUCLEOTIDE SEQUENCE</scope>
    <source>
        <strain evidence="2">00238/432</strain>
    </source>
</reference>
<dbReference type="PANTHER" id="PTHR35004:SF6">
    <property type="entry name" value="TRANSPOSASE"/>
    <property type="match status" value="1"/>
</dbReference>
<comment type="caution">
    <text evidence="2">The sequence shown here is derived from an EMBL/GenBank/DDBJ whole genome shotgun (WGS) entry which is preliminary data.</text>
</comment>
<name>A0A8J4SH85_9STRA</name>
<dbReference type="InterPro" id="IPR009057">
    <property type="entry name" value="Homeodomain-like_sf"/>
</dbReference>
<gene>
    <name evidence="2" type="ORF">G195_000406</name>
</gene>
<dbReference type="Proteomes" id="UP000702964">
    <property type="component" value="Unassembled WGS sequence"/>
</dbReference>
<organism evidence="2 3">
    <name type="scientific">Phytophthora kernoviae 00238/432</name>
    <dbReference type="NCBI Taxonomy" id="1284355"/>
    <lineage>
        <taxon>Eukaryota</taxon>
        <taxon>Sar</taxon>
        <taxon>Stramenopiles</taxon>
        <taxon>Oomycota</taxon>
        <taxon>Peronosporomycetes</taxon>
        <taxon>Peronosporales</taxon>
        <taxon>Peronosporaceae</taxon>
        <taxon>Phytophthora</taxon>
    </lineage>
</organism>
<dbReference type="Gene3D" id="3.30.420.10">
    <property type="entry name" value="Ribonuclease H-like superfamily/Ribonuclease H"/>
    <property type="match status" value="1"/>
</dbReference>